<feature type="compositionally biased region" description="Polar residues" evidence="1">
    <location>
        <begin position="1"/>
        <end position="10"/>
    </location>
</feature>
<evidence type="ECO:0000313" key="3">
    <source>
        <dbReference type="Proteomes" id="UP001140453"/>
    </source>
</evidence>
<dbReference type="AlphaFoldDB" id="A0A9W8YY24"/>
<comment type="caution">
    <text evidence="2">The sequence shown here is derived from an EMBL/GenBank/DDBJ whole genome shotgun (WGS) entry which is preliminary data.</text>
</comment>
<organism evidence="2 3">
    <name type="scientific">Gnomoniopsis smithogilvyi</name>
    <dbReference type="NCBI Taxonomy" id="1191159"/>
    <lineage>
        <taxon>Eukaryota</taxon>
        <taxon>Fungi</taxon>
        <taxon>Dikarya</taxon>
        <taxon>Ascomycota</taxon>
        <taxon>Pezizomycotina</taxon>
        <taxon>Sordariomycetes</taxon>
        <taxon>Sordariomycetidae</taxon>
        <taxon>Diaporthales</taxon>
        <taxon>Gnomoniaceae</taxon>
        <taxon>Gnomoniopsis</taxon>
    </lineage>
</organism>
<sequence>MAIPQETPSSLLFDDSKTFEGPKLRQNNRTMLRRRKPRPSPIIIVPDANISVDTNTHTFNDHNEDSNTNYHNTYDTNEYKHFQQSVSGDDKDHRPSNANLNNYCPRHDADTDETNHSFANDHLWHNRDYGHPNPHGLQNFLSFCYCSVCFRSREHKRKCDADCECNLRRRSGGRGQLVKFG</sequence>
<reference evidence="2" key="1">
    <citation type="submission" date="2022-10" db="EMBL/GenBank/DDBJ databases">
        <title>Tapping the CABI collections for fungal endophytes: first genome assemblies for Collariella, Neodidymelliopsis, Ascochyta clinopodiicola, Didymella pomorum, Didymosphaeria variabile, Neocosmospora piperis and Neocucurbitaria cava.</title>
        <authorList>
            <person name="Hill R."/>
        </authorList>
    </citation>
    <scope>NUCLEOTIDE SEQUENCE</scope>
    <source>
        <strain evidence="2">IMI 355082</strain>
    </source>
</reference>
<dbReference type="Proteomes" id="UP001140453">
    <property type="component" value="Unassembled WGS sequence"/>
</dbReference>
<keyword evidence="3" id="KW-1185">Reference proteome</keyword>
<evidence type="ECO:0000313" key="2">
    <source>
        <dbReference type="EMBL" id="KAJ4393953.1"/>
    </source>
</evidence>
<gene>
    <name evidence="2" type="ORF">N0V93_003170</name>
</gene>
<proteinExistence type="predicted"/>
<dbReference type="EMBL" id="JAPEVB010000002">
    <property type="protein sequence ID" value="KAJ4393953.1"/>
    <property type="molecule type" value="Genomic_DNA"/>
</dbReference>
<evidence type="ECO:0000256" key="1">
    <source>
        <dbReference type="SAM" id="MobiDB-lite"/>
    </source>
</evidence>
<protein>
    <submittedName>
        <fullName evidence="2">Uncharacterized protein</fullName>
    </submittedName>
</protein>
<name>A0A9W8YY24_9PEZI</name>
<accession>A0A9W8YY24</accession>
<feature type="region of interest" description="Disordered" evidence="1">
    <location>
        <begin position="1"/>
        <end position="22"/>
    </location>
</feature>